<evidence type="ECO:0000256" key="1">
    <source>
        <dbReference type="ARBA" id="ARBA00022603"/>
    </source>
</evidence>
<evidence type="ECO:0000256" key="3">
    <source>
        <dbReference type="ARBA" id="ARBA00022691"/>
    </source>
</evidence>
<keyword evidence="1" id="KW-0489">Methyltransferase</keyword>
<dbReference type="PANTHER" id="PTHR10509:SF14">
    <property type="entry name" value="CAFFEOYL-COA O-METHYLTRANSFERASE 3-RELATED"/>
    <property type="match status" value="1"/>
</dbReference>
<keyword evidence="5" id="KW-1185">Reference proteome</keyword>
<dbReference type="InterPro" id="IPR029063">
    <property type="entry name" value="SAM-dependent_MTases_sf"/>
</dbReference>
<organism evidence="4 5">
    <name type="scientific">Streptomyces achromogenes</name>
    <dbReference type="NCBI Taxonomy" id="67255"/>
    <lineage>
        <taxon>Bacteria</taxon>
        <taxon>Bacillati</taxon>
        <taxon>Actinomycetota</taxon>
        <taxon>Actinomycetes</taxon>
        <taxon>Kitasatosporales</taxon>
        <taxon>Streptomycetaceae</taxon>
        <taxon>Streptomyces</taxon>
    </lineage>
</organism>
<dbReference type="SUPFAM" id="SSF53335">
    <property type="entry name" value="S-adenosyl-L-methionine-dependent methyltransferases"/>
    <property type="match status" value="1"/>
</dbReference>
<dbReference type="EMBL" id="CP108164">
    <property type="protein sequence ID" value="WTQ81078.1"/>
    <property type="molecule type" value="Genomic_DNA"/>
</dbReference>
<accession>A0ABZ1KKD4</accession>
<proteinExistence type="predicted"/>
<dbReference type="Proteomes" id="UP001622557">
    <property type="component" value="Chromosome"/>
</dbReference>
<dbReference type="RefSeq" id="WP_030604396.1">
    <property type="nucleotide sequence ID" value="NZ_CP108164.1"/>
</dbReference>
<dbReference type="PANTHER" id="PTHR10509">
    <property type="entry name" value="O-METHYLTRANSFERASE-RELATED"/>
    <property type="match status" value="1"/>
</dbReference>
<keyword evidence="2" id="KW-0808">Transferase</keyword>
<dbReference type="Gene3D" id="3.40.50.150">
    <property type="entry name" value="Vaccinia Virus protein VP39"/>
    <property type="match status" value="1"/>
</dbReference>
<dbReference type="Pfam" id="PF01596">
    <property type="entry name" value="Methyltransf_3"/>
    <property type="match status" value="1"/>
</dbReference>
<evidence type="ECO:0000313" key="4">
    <source>
        <dbReference type="EMBL" id="WTQ81078.1"/>
    </source>
</evidence>
<reference evidence="4 5" key="1">
    <citation type="submission" date="2022-10" db="EMBL/GenBank/DDBJ databases">
        <title>The complete genomes of actinobacterial strains from the NBC collection.</title>
        <authorList>
            <person name="Joergensen T.S."/>
            <person name="Alvarez Arevalo M."/>
            <person name="Sterndorff E.B."/>
            <person name="Faurdal D."/>
            <person name="Vuksanovic O."/>
            <person name="Mourched A.-S."/>
            <person name="Charusanti P."/>
            <person name="Shaw S."/>
            <person name="Blin K."/>
            <person name="Weber T."/>
        </authorList>
    </citation>
    <scope>NUCLEOTIDE SEQUENCE [LARGE SCALE GENOMIC DNA]</scope>
    <source>
        <strain evidence="4 5">NBC_00156</strain>
    </source>
</reference>
<name>A0ABZ1KKD4_STRAH</name>
<evidence type="ECO:0000313" key="5">
    <source>
        <dbReference type="Proteomes" id="UP001622557"/>
    </source>
</evidence>
<sequence>MSGSQLWVDVDDYFTSHLSPDDEALRAALRDSETAGLPPIAVTAAQGKLLQLLALTQGARHVLEIGTLGGYSTIWLGRALPEDGRLVTLEYNAKHADVAVRNISRAGLERIVEVRVGPALESLPKLADENPAPFDLVFIDADKANNRHYLEWALKLTRAGSLIILDNVVRQGRVADARSTEPDVVGTRAALELIATHPRLSGTAIQTVGLKGYDGFALARVQD</sequence>
<protein>
    <submittedName>
        <fullName evidence="4">O-methyltransferase</fullName>
    </submittedName>
</protein>
<gene>
    <name evidence="4" type="ORF">OG350_12415</name>
</gene>
<dbReference type="PROSITE" id="PS51682">
    <property type="entry name" value="SAM_OMT_I"/>
    <property type="match status" value="1"/>
</dbReference>
<evidence type="ECO:0000256" key="2">
    <source>
        <dbReference type="ARBA" id="ARBA00022679"/>
    </source>
</evidence>
<dbReference type="GeneID" id="97281239"/>
<dbReference type="InterPro" id="IPR002935">
    <property type="entry name" value="SAM_O-MeTrfase"/>
</dbReference>
<dbReference type="InterPro" id="IPR050362">
    <property type="entry name" value="Cation-dep_OMT"/>
</dbReference>
<keyword evidence="3" id="KW-0949">S-adenosyl-L-methionine</keyword>